<name>A0ABQ0A2Y4_9GAMM</name>
<organism evidence="1 2">
    <name type="scientific">Thalassolituus maritimus</name>
    <dbReference type="NCBI Taxonomy" id="484498"/>
    <lineage>
        <taxon>Bacteria</taxon>
        <taxon>Pseudomonadati</taxon>
        <taxon>Pseudomonadota</taxon>
        <taxon>Gammaproteobacteria</taxon>
        <taxon>Oceanospirillales</taxon>
        <taxon>Oceanospirillaceae</taxon>
        <taxon>Thalassolituus</taxon>
    </lineage>
</organism>
<gene>
    <name evidence="1" type="ORF">NBRC116585_28650</name>
</gene>
<dbReference type="RefSeq" id="WP_353295959.1">
    <property type="nucleotide sequence ID" value="NZ_BAABWH010000010.1"/>
</dbReference>
<dbReference type="EMBL" id="BAABWH010000010">
    <property type="protein sequence ID" value="GAA6146746.1"/>
    <property type="molecule type" value="Genomic_DNA"/>
</dbReference>
<protein>
    <submittedName>
        <fullName evidence="1">Uncharacterized protein</fullName>
    </submittedName>
</protein>
<comment type="caution">
    <text evidence="1">The sequence shown here is derived from an EMBL/GenBank/DDBJ whole genome shotgun (WGS) entry which is preliminary data.</text>
</comment>
<sequence>MLSNSAPAQDVVIAGQHSGKPVKITPTAKPVYDQLVKLARDGNNYWAEITVKAINELAAGRLHQNNIFVKPGAVHRDGTEEFVMILPGCKVTCEKLDADGFRILHFEADIHYGEAIKAKAKPGLYSAKKNGSGWRTKPIDDGAIQQTNDRLVAICDSGYANLKDAAETAAPRISDAPVSGGSLRVNNNGFDLHYTPGEKCIGGLKNYRNAIRPNQNTELHESALLLARTMYQAKDVQGVAWISEEGGSGVLTQAMTVLASQGVQLPKHTVFLNNPTTSPNEAVKAAHAIGVQLDRNFTKTKVLNFIGNRDQLEMIGNRWKSKTDSLTTLQAGADILAHGKSLQGFCLSVGTMAAGAAAVAGVGMTAPAALTAFLTAITGAVAVGKIAGGTLSLGNTLVENALPKHHDKLKGKF</sequence>
<accession>A0ABQ0A2Y4</accession>
<reference evidence="1 2" key="1">
    <citation type="submission" date="2024-04" db="EMBL/GenBank/DDBJ databases">
        <title>Draft genome sequence of Thalassolituus maritimus NBRC 116585.</title>
        <authorList>
            <person name="Miyakawa T."/>
            <person name="Kusuya Y."/>
            <person name="Miura T."/>
        </authorList>
    </citation>
    <scope>NUCLEOTIDE SEQUENCE [LARGE SCALE GENOMIC DNA]</scope>
    <source>
        <strain evidence="1 2">5NW40-0001</strain>
    </source>
</reference>
<proteinExistence type="predicted"/>
<dbReference type="Proteomes" id="UP001481413">
    <property type="component" value="Unassembled WGS sequence"/>
</dbReference>
<keyword evidence="2" id="KW-1185">Reference proteome</keyword>
<evidence type="ECO:0000313" key="2">
    <source>
        <dbReference type="Proteomes" id="UP001481413"/>
    </source>
</evidence>
<evidence type="ECO:0000313" key="1">
    <source>
        <dbReference type="EMBL" id="GAA6146746.1"/>
    </source>
</evidence>